<protein>
    <submittedName>
        <fullName evidence="1">Uncharacterized protein</fullName>
    </submittedName>
</protein>
<gene>
    <name evidence="1" type="ORF">NG792_09670</name>
</gene>
<dbReference type="RefSeq" id="WP_261196875.1">
    <property type="nucleotide sequence ID" value="NZ_JAMXFA010000010.1"/>
</dbReference>
<evidence type="ECO:0000313" key="2">
    <source>
        <dbReference type="Proteomes" id="UP001525961"/>
    </source>
</evidence>
<accession>A0ABT2N669</accession>
<sequence length="208" mass="23359">MNEERIEASRNLIQQLLTCPSGEGPQILKQQFELVDEEFVRLCEQEAQKLQQVGKENQAVLLRNVAQTVGEYLNRQRSGGGGKFLPTIGDLRVDATLIDDVNYREASESLPASWSKIQPVFVYKTLNEMLVSFGQKQIQEGIRYDATNKHLKAIEKGRVAPRGNMGLVPSEEEGYDLKSKVLGKGGDRRFHGKFIDGVLHFPGYATEH</sequence>
<organism evidence="1 2">
    <name type="scientific">Laspinema olomoucense D3b</name>
    <dbReference type="NCBI Taxonomy" id="2953688"/>
    <lineage>
        <taxon>Bacteria</taxon>
        <taxon>Bacillati</taxon>
        <taxon>Cyanobacteriota</taxon>
        <taxon>Cyanophyceae</taxon>
        <taxon>Oscillatoriophycideae</taxon>
        <taxon>Oscillatoriales</taxon>
        <taxon>Laspinemataceae</taxon>
        <taxon>Laspinema</taxon>
        <taxon>Laspinema olomoucense</taxon>
    </lineage>
</organism>
<dbReference type="EMBL" id="JAMXFA010000010">
    <property type="protein sequence ID" value="MCT7977971.1"/>
    <property type="molecule type" value="Genomic_DNA"/>
</dbReference>
<keyword evidence="2" id="KW-1185">Reference proteome</keyword>
<comment type="caution">
    <text evidence="1">The sequence shown here is derived from an EMBL/GenBank/DDBJ whole genome shotgun (WGS) entry which is preliminary data.</text>
</comment>
<evidence type="ECO:0000313" key="1">
    <source>
        <dbReference type="EMBL" id="MCT7977971.1"/>
    </source>
</evidence>
<name>A0ABT2N669_9CYAN</name>
<reference evidence="1 2" key="1">
    <citation type="journal article" date="2022" name="Front. Microbiol.">
        <title>High genomic differentiation and limited gene flow indicate recent cryptic speciation within the genus Laspinema (cyanobacteria).</title>
        <authorList>
            <person name="Stanojkovic A."/>
            <person name="Skoupy S."/>
            <person name="Skaloud P."/>
            <person name="Dvorak P."/>
        </authorList>
    </citation>
    <scope>NUCLEOTIDE SEQUENCE [LARGE SCALE GENOMIC DNA]</scope>
    <source>
        <strain evidence="1 2">D3b</strain>
    </source>
</reference>
<dbReference type="Proteomes" id="UP001525961">
    <property type="component" value="Unassembled WGS sequence"/>
</dbReference>
<proteinExistence type="predicted"/>